<feature type="transmembrane region" description="Helical" evidence="7">
    <location>
        <begin position="81"/>
        <end position="106"/>
    </location>
</feature>
<dbReference type="RefSeq" id="WP_091152406.1">
    <property type="nucleotide sequence ID" value="NZ_FNOT01000003.1"/>
</dbReference>
<evidence type="ECO:0000259" key="8">
    <source>
        <dbReference type="Pfam" id="PF04138"/>
    </source>
</evidence>
<proteinExistence type="inferred from homology"/>
<reference evidence="10" key="1">
    <citation type="submission" date="2016-10" db="EMBL/GenBank/DDBJ databases">
        <authorList>
            <person name="Varghese N."/>
            <person name="Submissions S."/>
        </authorList>
    </citation>
    <scope>NUCLEOTIDE SEQUENCE [LARGE SCALE GENOMIC DNA]</scope>
    <source>
        <strain evidence="10">DSM 45422</strain>
    </source>
</reference>
<comment type="subcellular location">
    <subcellularLocation>
        <location evidence="1">Membrane</location>
        <topology evidence="1">Multi-pass membrane protein</topology>
    </subcellularLocation>
</comment>
<dbReference type="OrthoDB" id="9807815at2"/>
<dbReference type="InterPro" id="IPR051401">
    <property type="entry name" value="GtrA_CellWall_Glycosyl"/>
</dbReference>
<keyword evidence="3 7" id="KW-0812">Transmembrane</keyword>
<feature type="region of interest" description="Disordered" evidence="6">
    <location>
        <begin position="144"/>
        <end position="174"/>
    </location>
</feature>
<keyword evidence="10" id="KW-1185">Reference proteome</keyword>
<keyword evidence="4 7" id="KW-1133">Transmembrane helix</keyword>
<dbReference type="GO" id="GO:0000271">
    <property type="term" value="P:polysaccharide biosynthetic process"/>
    <property type="evidence" value="ECO:0007669"/>
    <property type="project" value="InterPro"/>
</dbReference>
<dbReference type="AlphaFoldDB" id="A0A1H3EEJ7"/>
<feature type="domain" description="GtrA/DPMS transmembrane" evidence="8">
    <location>
        <begin position="18"/>
        <end position="139"/>
    </location>
</feature>
<accession>A0A1H3EEJ7</accession>
<protein>
    <submittedName>
        <fullName evidence="9">Putative flippase GtrA (Transmembrane translocase of bactoprenol-linked glucose)</fullName>
    </submittedName>
</protein>
<dbReference type="PANTHER" id="PTHR38459:SF1">
    <property type="entry name" value="PROPHAGE BACTOPRENOL-LINKED GLUCOSE TRANSLOCASE HOMOLOG"/>
    <property type="match status" value="1"/>
</dbReference>
<evidence type="ECO:0000256" key="3">
    <source>
        <dbReference type="ARBA" id="ARBA00022692"/>
    </source>
</evidence>
<dbReference type="PANTHER" id="PTHR38459">
    <property type="entry name" value="PROPHAGE BACTOPRENOL-LINKED GLUCOSE TRANSLOCASE HOMOLOG"/>
    <property type="match status" value="1"/>
</dbReference>
<feature type="transmembrane region" description="Helical" evidence="7">
    <location>
        <begin position="112"/>
        <end position="132"/>
    </location>
</feature>
<dbReference type="STRING" id="1137993.SAMN05660209_01138"/>
<evidence type="ECO:0000256" key="4">
    <source>
        <dbReference type="ARBA" id="ARBA00022989"/>
    </source>
</evidence>
<gene>
    <name evidence="9" type="ORF">SAMN05660209_01138</name>
</gene>
<dbReference type="InterPro" id="IPR007267">
    <property type="entry name" value="GtrA_DPMS_TM"/>
</dbReference>
<organism evidence="9 10">
    <name type="scientific">Geodermatophilus africanus</name>
    <dbReference type="NCBI Taxonomy" id="1137993"/>
    <lineage>
        <taxon>Bacteria</taxon>
        <taxon>Bacillati</taxon>
        <taxon>Actinomycetota</taxon>
        <taxon>Actinomycetes</taxon>
        <taxon>Geodermatophilales</taxon>
        <taxon>Geodermatophilaceae</taxon>
        <taxon>Geodermatophilus</taxon>
    </lineage>
</organism>
<sequence>MSPDHPAEGPSRVVELARFTATGGAAYLADLLVFNALLLGTALGASWSKIISSAVAIGVAFAGSRWFTWRERRSDRVGREYTLFVVFSLLAAGIQFLCLVLTHHVIGWTSPLADNLSANVAGMALATAFRFWTFRTYVFPPDAAASPAERAGDAGQTGRRRKRGAGSNRSTKAT</sequence>
<keyword evidence="5 7" id="KW-0472">Membrane</keyword>
<evidence type="ECO:0000313" key="10">
    <source>
        <dbReference type="Proteomes" id="UP000198921"/>
    </source>
</evidence>
<dbReference type="Pfam" id="PF04138">
    <property type="entry name" value="GtrA_DPMS_TM"/>
    <property type="match status" value="1"/>
</dbReference>
<evidence type="ECO:0000256" key="2">
    <source>
        <dbReference type="ARBA" id="ARBA00009399"/>
    </source>
</evidence>
<comment type="similarity">
    <text evidence="2">Belongs to the GtrA family.</text>
</comment>
<feature type="transmembrane region" description="Helical" evidence="7">
    <location>
        <begin position="50"/>
        <end position="69"/>
    </location>
</feature>
<evidence type="ECO:0000256" key="5">
    <source>
        <dbReference type="ARBA" id="ARBA00023136"/>
    </source>
</evidence>
<evidence type="ECO:0000313" key="9">
    <source>
        <dbReference type="EMBL" id="SDX76339.1"/>
    </source>
</evidence>
<name>A0A1H3EEJ7_9ACTN</name>
<dbReference type="GO" id="GO:0005886">
    <property type="term" value="C:plasma membrane"/>
    <property type="evidence" value="ECO:0007669"/>
    <property type="project" value="TreeGrafter"/>
</dbReference>
<evidence type="ECO:0000256" key="1">
    <source>
        <dbReference type="ARBA" id="ARBA00004141"/>
    </source>
</evidence>
<evidence type="ECO:0000256" key="6">
    <source>
        <dbReference type="SAM" id="MobiDB-lite"/>
    </source>
</evidence>
<evidence type="ECO:0000256" key="7">
    <source>
        <dbReference type="SAM" id="Phobius"/>
    </source>
</evidence>
<dbReference type="EMBL" id="FNOT01000003">
    <property type="protein sequence ID" value="SDX76339.1"/>
    <property type="molecule type" value="Genomic_DNA"/>
</dbReference>
<dbReference type="Proteomes" id="UP000198921">
    <property type="component" value="Unassembled WGS sequence"/>
</dbReference>